<accession>A0ABX5T7V1</accession>
<dbReference type="EMBL" id="CP038469">
    <property type="protein sequence ID" value="QBX82564.1"/>
    <property type="molecule type" value="Genomic_DNA"/>
</dbReference>
<evidence type="ECO:0000313" key="1">
    <source>
        <dbReference type="EMBL" id="QBX82564.1"/>
    </source>
</evidence>
<proteinExistence type="predicted"/>
<keyword evidence="2" id="KW-1185">Reference proteome</keyword>
<organism evidence="1 2">
    <name type="scientific">Citrobacter tructae</name>
    <dbReference type="NCBI Taxonomy" id="2562449"/>
    <lineage>
        <taxon>Bacteria</taxon>
        <taxon>Pseudomonadati</taxon>
        <taxon>Pseudomonadota</taxon>
        <taxon>Gammaproteobacteria</taxon>
        <taxon>Enterobacterales</taxon>
        <taxon>Enterobacteriaceae</taxon>
        <taxon>Citrobacter</taxon>
    </lineage>
</organism>
<sequence length="229" mass="25775">MSVFQPSPVNIEHDMEGFNLSYERVLVMDNIYYSAIGLCALIDSLAGRSITLRVITLSALKKKLSASIGKHERVLVITELMSESETLSEGLAFLKFAKDEWPADQYSIIVFTRLLDPLLLAAAVNLQPMGVVHRTEALNALSHLILFSGDPSPETLMSPLITRKIGQMSGIRLSLRELQWFVLQTEKIGLNETARRMGINYKTAATYRKRISVRLQLSLREINERVSRL</sequence>
<dbReference type="InterPro" id="IPR016032">
    <property type="entry name" value="Sig_transdc_resp-reg_C-effctor"/>
</dbReference>
<gene>
    <name evidence="1" type="ORF">E4Z61_20245</name>
</gene>
<evidence type="ECO:0000313" key="2">
    <source>
        <dbReference type="Proteomes" id="UP000296284"/>
    </source>
</evidence>
<dbReference type="SUPFAM" id="SSF46894">
    <property type="entry name" value="C-terminal effector domain of the bipartite response regulators"/>
    <property type="match status" value="1"/>
</dbReference>
<protein>
    <recommendedName>
        <fullName evidence="3">LuxR family transcriptional regulator</fullName>
    </recommendedName>
</protein>
<name>A0ABX5T7V1_9ENTR</name>
<reference evidence="1 2" key="1">
    <citation type="submission" date="2019-03" db="EMBL/GenBank/DDBJ databases">
        <title>Complete genome sequence of Citrobacter sp. SNU WT2 isolated from diseased rainbow trout.</title>
        <authorList>
            <person name="Oh W.T."/>
            <person name="Park S.C."/>
        </authorList>
    </citation>
    <scope>NUCLEOTIDE SEQUENCE [LARGE SCALE GENOMIC DNA]</scope>
    <source>
        <strain evidence="1 2">SNU WT2</strain>
    </source>
</reference>
<evidence type="ECO:0008006" key="3">
    <source>
        <dbReference type="Google" id="ProtNLM"/>
    </source>
</evidence>
<dbReference type="Proteomes" id="UP000296284">
    <property type="component" value="Chromosome"/>
</dbReference>
<dbReference type="RefSeq" id="WP_135324275.1">
    <property type="nucleotide sequence ID" value="NZ_CP038469.1"/>
</dbReference>